<evidence type="ECO:0000256" key="3">
    <source>
        <dbReference type="SAM" id="MobiDB-lite"/>
    </source>
</evidence>
<comment type="similarity">
    <text evidence="1">Belongs to the sulfotransferase 1 family.</text>
</comment>
<organism evidence="5 6">
    <name type="scientific">Aspergillus avenaceus</name>
    <dbReference type="NCBI Taxonomy" id="36643"/>
    <lineage>
        <taxon>Eukaryota</taxon>
        <taxon>Fungi</taxon>
        <taxon>Dikarya</taxon>
        <taxon>Ascomycota</taxon>
        <taxon>Pezizomycotina</taxon>
        <taxon>Eurotiomycetes</taxon>
        <taxon>Eurotiomycetidae</taxon>
        <taxon>Eurotiales</taxon>
        <taxon>Aspergillaceae</taxon>
        <taxon>Aspergillus</taxon>
        <taxon>Aspergillus subgen. Circumdati</taxon>
    </lineage>
</organism>
<name>A0A5N6TYD1_ASPAV</name>
<proteinExistence type="inferred from homology"/>
<gene>
    <name evidence="5" type="ORF">BDV25DRAFT_128849</name>
</gene>
<keyword evidence="6" id="KW-1185">Reference proteome</keyword>
<evidence type="ECO:0000313" key="5">
    <source>
        <dbReference type="EMBL" id="KAE8151325.1"/>
    </source>
</evidence>
<dbReference type="AlphaFoldDB" id="A0A5N6TYD1"/>
<dbReference type="OrthoDB" id="205623at2759"/>
<dbReference type="GO" id="GO:0008146">
    <property type="term" value="F:sulfotransferase activity"/>
    <property type="evidence" value="ECO:0007669"/>
    <property type="project" value="InterPro"/>
</dbReference>
<protein>
    <submittedName>
        <fullName evidence="5">P-loop containing nucleoside triphosphate hydrolase protein</fullName>
    </submittedName>
</protein>
<dbReference type="PANTHER" id="PTHR11783">
    <property type="entry name" value="SULFOTRANSFERASE SULT"/>
    <property type="match status" value="1"/>
</dbReference>
<dbReference type="Proteomes" id="UP000325780">
    <property type="component" value="Unassembled WGS sequence"/>
</dbReference>
<dbReference type="InterPro" id="IPR000863">
    <property type="entry name" value="Sulfotransferase_dom"/>
</dbReference>
<feature type="region of interest" description="Disordered" evidence="3">
    <location>
        <begin position="1"/>
        <end position="26"/>
    </location>
</feature>
<evidence type="ECO:0000256" key="2">
    <source>
        <dbReference type="ARBA" id="ARBA00022679"/>
    </source>
</evidence>
<dbReference type="Pfam" id="PF00685">
    <property type="entry name" value="Sulfotransfer_1"/>
    <property type="match status" value="1"/>
</dbReference>
<dbReference type="Gene3D" id="3.40.50.300">
    <property type="entry name" value="P-loop containing nucleotide triphosphate hydrolases"/>
    <property type="match status" value="1"/>
</dbReference>
<feature type="domain" description="Sulfotransferase" evidence="4">
    <location>
        <begin position="58"/>
        <end position="293"/>
    </location>
</feature>
<keyword evidence="5" id="KW-0378">Hydrolase</keyword>
<dbReference type="SUPFAM" id="SSF52540">
    <property type="entry name" value="P-loop containing nucleoside triphosphate hydrolases"/>
    <property type="match status" value="1"/>
</dbReference>
<sequence>MTIPYEDPHPNLPGGPNDEGLQTHPNGYRYRMVDGKIMPPHVTQECYERSRRVPTREQDIVFTSYPKSGSTWLSYILVLLTGNQRNTLRGDIHWVESSRTYPRTEEELSKAPNPRIFKSHMDYSMALGGSPAENHCRYIYIARNPKDVCVSYYHFEKGKTWSGMWDGAWEDWLDMFMKGKVQRDDWWEHVLSWWEHRDDPNVLFLRYEDLQHDMAAEVAKIAKFLGLEADQARIDDITKRASFSEMQSCEYSRMSDIKQFSKFFRKGKAGSWKEQFTVQQSEDFDEYCRQRLGPSGLVFDSA</sequence>
<evidence type="ECO:0000259" key="4">
    <source>
        <dbReference type="Pfam" id="PF00685"/>
    </source>
</evidence>
<dbReference type="GO" id="GO:0016787">
    <property type="term" value="F:hydrolase activity"/>
    <property type="evidence" value="ECO:0007669"/>
    <property type="project" value="UniProtKB-KW"/>
</dbReference>
<evidence type="ECO:0000313" key="6">
    <source>
        <dbReference type="Proteomes" id="UP000325780"/>
    </source>
</evidence>
<reference evidence="5 6" key="1">
    <citation type="submission" date="2019-04" db="EMBL/GenBank/DDBJ databases">
        <title>Friends and foes A comparative genomics study of 23 Aspergillus species from section Flavi.</title>
        <authorList>
            <consortium name="DOE Joint Genome Institute"/>
            <person name="Kjaerbolling I."/>
            <person name="Vesth T."/>
            <person name="Frisvad J.C."/>
            <person name="Nybo J.L."/>
            <person name="Theobald S."/>
            <person name="Kildgaard S."/>
            <person name="Isbrandt T."/>
            <person name="Kuo A."/>
            <person name="Sato A."/>
            <person name="Lyhne E.K."/>
            <person name="Kogle M.E."/>
            <person name="Wiebenga A."/>
            <person name="Kun R.S."/>
            <person name="Lubbers R.J."/>
            <person name="Makela M.R."/>
            <person name="Barry K."/>
            <person name="Chovatia M."/>
            <person name="Clum A."/>
            <person name="Daum C."/>
            <person name="Haridas S."/>
            <person name="He G."/>
            <person name="LaButti K."/>
            <person name="Lipzen A."/>
            <person name="Mondo S."/>
            <person name="Riley R."/>
            <person name="Salamov A."/>
            <person name="Simmons B.A."/>
            <person name="Magnuson J.K."/>
            <person name="Henrissat B."/>
            <person name="Mortensen U.H."/>
            <person name="Larsen T.O."/>
            <person name="Devries R.P."/>
            <person name="Grigoriev I.V."/>
            <person name="Machida M."/>
            <person name="Baker S.E."/>
            <person name="Andersen M.R."/>
        </authorList>
    </citation>
    <scope>NUCLEOTIDE SEQUENCE [LARGE SCALE GENOMIC DNA]</scope>
    <source>
        <strain evidence="5 6">IBT 18842</strain>
    </source>
</reference>
<dbReference type="InterPro" id="IPR027417">
    <property type="entry name" value="P-loop_NTPase"/>
</dbReference>
<accession>A0A5N6TYD1</accession>
<evidence type="ECO:0000256" key="1">
    <source>
        <dbReference type="ARBA" id="ARBA00005771"/>
    </source>
</evidence>
<keyword evidence="2" id="KW-0808">Transferase</keyword>
<dbReference type="EMBL" id="ML742073">
    <property type="protein sequence ID" value="KAE8151325.1"/>
    <property type="molecule type" value="Genomic_DNA"/>
</dbReference>